<comment type="similarity">
    <text evidence="1">Belongs to the C/M/P thioester hydrolase family.</text>
</comment>
<dbReference type="InterPro" id="IPR042171">
    <property type="entry name" value="Acyl-CoA_hotdog"/>
</dbReference>
<evidence type="ECO:0000259" key="4">
    <source>
        <dbReference type="Pfam" id="PF13622"/>
    </source>
</evidence>
<dbReference type="Proteomes" id="UP000423525">
    <property type="component" value="Chromosome"/>
</dbReference>
<evidence type="ECO:0000313" key="5">
    <source>
        <dbReference type="EMBL" id="VZH85455.1"/>
    </source>
</evidence>
<gene>
    <name evidence="5" type="ORF">FRC0190_01410</name>
</gene>
<dbReference type="InterPro" id="IPR049449">
    <property type="entry name" value="TesB_ACOT8-like_N"/>
</dbReference>
<dbReference type="AlphaFoldDB" id="A0A6I8MHT9"/>
<dbReference type="Gene3D" id="2.40.160.210">
    <property type="entry name" value="Acyl-CoA thioesterase, double hotdog domain"/>
    <property type="match status" value="1"/>
</dbReference>
<dbReference type="GO" id="GO:0009062">
    <property type="term" value="P:fatty acid catabolic process"/>
    <property type="evidence" value="ECO:0007669"/>
    <property type="project" value="TreeGrafter"/>
</dbReference>
<name>A0A6I8MHT9_9CORY</name>
<dbReference type="EMBL" id="LR738855">
    <property type="protein sequence ID" value="VZH85455.1"/>
    <property type="molecule type" value="Genomic_DNA"/>
</dbReference>
<proteinExistence type="inferred from homology"/>
<dbReference type="KEGG" id="crf:FRC0190_01410"/>
<evidence type="ECO:0000256" key="2">
    <source>
        <dbReference type="ARBA" id="ARBA00022801"/>
    </source>
</evidence>
<organism evidence="5 6">
    <name type="scientific">Corynebacterium rouxii</name>
    <dbReference type="NCBI Taxonomy" id="2719119"/>
    <lineage>
        <taxon>Bacteria</taxon>
        <taxon>Bacillati</taxon>
        <taxon>Actinomycetota</taxon>
        <taxon>Actinomycetes</taxon>
        <taxon>Mycobacteriales</taxon>
        <taxon>Corynebacteriaceae</taxon>
        <taxon>Corynebacterium</taxon>
    </lineage>
</organism>
<evidence type="ECO:0000259" key="3">
    <source>
        <dbReference type="Pfam" id="PF02551"/>
    </source>
</evidence>
<keyword evidence="2" id="KW-0378">Hydrolase</keyword>
<dbReference type="Pfam" id="PF02551">
    <property type="entry name" value="Acyl_CoA_thio"/>
    <property type="match status" value="1"/>
</dbReference>
<feature type="domain" description="Acyl-CoA thioesterase 2 C-terminal" evidence="3">
    <location>
        <begin position="168"/>
        <end position="268"/>
    </location>
</feature>
<dbReference type="InterPro" id="IPR029069">
    <property type="entry name" value="HotDog_dom_sf"/>
</dbReference>
<dbReference type="GO" id="GO:0047617">
    <property type="term" value="F:fatty acyl-CoA hydrolase activity"/>
    <property type="evidence" value="ECO:0007669"/>
    <property type="project" value="InterPro"/>
</dbReference>
<evidence type="ECO:0000256" key="1">
    <source>
        <dbReference type="ARBA" id="ARBA00006538"/>
    </source>
</evidence>
<accession>A0A6I8MHT9</accession>
<dbReference type="PANTHER" id="PTHR11066:SF34">
    <property type="entry name" value="ACYL-COENZYME A THIOESTERASE 8"/>
    <property type="match status" value="1"/>
</dbReference>
<reference evidence="5 6" key="1">
    <citation type="submission" date="2019-11" db="EMBL/GenBank/DDBJ databases">
        <authorList>
            <person name="Brisse S."/>
        </authorList>
    </citation>
    <scope>NUCLEOTIDE SEQUENCE [LARGE SCALE GENOMIC DNA]</scope>
    <source>
        <strain evidence="5">FRC0190</strain>
    </source>
</reference>
<dbReference type="CDD" id="cd03445">
    <property type="entry name" value="Thioesterase_II_repeat2"/>
    <property type="match status" value="1"/>
</dbReference>
<dbReference type="CDD" id="cd03444">
    <property type="entry name" value="Thioesterase_II_repeat1"/>
    <property type="match status" value="1"/>
</dbReference>
<dbReference type="GO" id="GO:0006637">
    <property type="term" value="P:acyl-CoA metabolic process"/>
    <property type="evidence" value="ECO:0007669"/>
    <property type="project" value="InterPro"/>
</dbReference>
<dbReference type="PANTHER" id="PTHR11066">
    <property type="entry name" value="ACYL-COA THIOESTERASE"/>
    <property type="match status" value="1"/>
</dbReference>
<dbReference type="RefSeq" id="WP_155873098.1">
    <property type="nucleotide sequence ID" value="NZ_CP168248.1"/>
</dbReference>
<dbReference type="InterPro" id="IPR003703">
    <property type="entry name" value="Acyl_CoA_thio"/>
</dbReference>
<protein>
    <submittedName>
        <fullName evidence="5">Acyl-CoA thioesterase II</fullName>
    </submittedName>
</protein>
<dbReference type="InterPro" id="IPR025652">
    <property type="entry name" value="TesB_C"/>
</dbReference>
<sequence length="284" mass="31796">MGRIFDVLNVETLDADLFRGPVVESALARTFGGQVAAQALVCATQTVNTEDFIVHSLHGYFVSAGDSSKPTIFEVQRIRDGRSFISRHITALQNGRPIFVMQASFHIRNDHGPEHSDLVRRVPPPEAVQIDRDGLPASSRALLDEWGDWDIRKIASKDFEKNPYTPSQQVVWFKSKEALPDDETFHICTLAYMSDMTLLHSSLVPHPEEPVKLASLDHAMWFLRPFRADEWLLYDQVSPSAHAGRALTQGKIFNLNGDLVAITTQEGLTRHLKPGEADIPFVSQ</sequence>
<dbReference type="Pfam" id="PF13622">
    <property type="entry name" value="4HBT_3"/>
    <property type="match status" value="1"/>
</dbReference>
<dbReference type="SUPFAM" id="SSF54637">
    <property type="entry name" value="Thioesterase/thiol ester dehydrase-isomerase"/>
    <property type="match status" value="2"/>
</dbReference>
<evidence type="ECO:0000313" key="6">
    <source>
        <dbReference type="Proteomes" id="UP000423525"/>
    </source>
</evidence>
<feature type="domain" description="Acyl-CoA thioesterase-like N-terminal HotDog" evidence="4">
    <location>
        <begin position="29"/>
        <end position="106"/>
    </location>
</feature>